<reference evidence="6 7" key="1">
    <citation type="submission" date="2019-07" db="EMBL/GenBank/DDBJ databases">
        <authorList>
            <person name="Park Y.J."/>
            <person name="Jeong S.E."/>
            <person name="Jung H.S."/>
        </authorList>
    </citation>
    <scope>NUCLEOTIDE SEQUENCE [LARGE SCALE GENOMIC DNA]</scope>
    <source>
        <strain evidence="7">P16(2019)</strain>
    </source>
</reference>
<dbReference type="Pfam" id="PF13377">
    <property type="entry name" value="Peripla_BP_3"/>
    <property type="match status" value="1"/>
</dbReference>
<evidence type="ECO:0000313" key="6">
    <source>
        <dbReference type="EMBL" id="TSB45109.1"/>
    </source>
</evidence>
<proteinExistence type="predicted"/>
<comment type="caution">
    <text evidence="6">The sequence shown here is derived from an EMBL/GenBank/DDBJ whole genome shotgun (WGS) entry which is preliminary data.</text>
</comment>
<evidence type="ECO:0000313" key="7">
    <source>
        <dbReference type="Proteomes" id="UP000318521"/>
    </source>
</evidence>
<keyword evidence="4" id="KW-0804">Transcription</keyword>
<dbReference type="SMART" id="SM00354">
    <property type="entry name" value="HTH_LACI"/>
    <property type="match status" value="1"/>
</dbReference>
<evidence type="ECO:0000256" key="4">
    <source>
        <dbReference type="ARBA" id="ARBA00023163"/>
    </source>
</evidence>
<keyword evidence="3" id="KW-0238">DNA-binding</keyword>
<accession>A0A553ZUI0</accession>
<organism evidence="6 7">
    <name type="scientific">Alkalicoccobacillus porphyridii</name>
    <dbReference type="NCBI Taxonomy" id="2597270"/>
    <lineage>
        <taxon>Bacteria</taxon>
        <taxon>Bacillati</taxon>
        <taxon>Bacillota</taxon>
        <taxon>Bacilli</taxon>
        <taxon>Bacillales</taxon>
        <taxon>Bacillaceae</taxon>
        <taxon>Alkalicoccobacillus</taxon>
    </lineage>
</organism>
<gene>
    <name evidence="6" type="ORF">FN960_17670</name>
</gene>
<dbReference type="InterPro" id="IPR010982">
    <property type="entry name" value="Lambda_DNA-bd_dom_sf"/>
</dbReference>
<dbReference type="GO" id="GO:0000976">
    <property type="term" value="F:transcription cis-regulatory region binding"/>
    <property type="evidence" value="ECO:0007669"/>
    <property type="project" value="TreeGrafter"/>
</dbReference>
<dbReference type="RefSeq" id="WP_143850191.1">
    <property type="nucleotide sequence ID" value="NZ_VLXZ01000014.1"/>
</dbReference>
<dbReference type="Gene3D" id="1.10.260.40">
    <property type="entry name" value="lambda repressor-like DNA-binding domains"/>
    <property type="match status" value="1"/>
</dbReference>
<evidence type="ECO:0000259" key="5">
    <source>
        <dbReference type="PROSITE" id="PS50932"/>
    </source>
</evidence>
<dbReference type="Pfam" id="PF00356">
    <property type="entry name" value="LacI"/>
    <property type="match status" value="1"/>
</dbReference>
<dbReference type="CDD" id="cd01392">
    <property type="entry name" value="HTH_LacI"/>
    <property type="match status" value="1"/>
</dbReference>
<feature type="domain" description="HTH lacI-type" evidence="5">
    <location>
        <begin position="5"/>
        <end position="48"/>
    </location>
</feature>
<dbReference type="EMBL" id="VLXZ01000014">
    <property type="protein sequence ID" value="TSB45109.1"/>
    <property type="molecule type" value="Genomic_DNA"/>
</dbReference>
<keyword evidence="2" id="KW-0805">Transcription regulation</keyword>
<dbReference type="AlphaFoldDB" id="A0A553ZUI0"/>
<dbReference type="PANTHER" id="PTHR30146">
    <property type="entry name" value="LACI-RELATED TRANSCRIPTIONAL REPRESSOR"/>
    <property type="match status" value="1"/>
</dbReference>
<dbReference type="Gene3D" id="3.40.50.2300">
    <property type="match status" value="2"/>
</dbReference>
<keyword evidence="1" id="KW-0678">Repressor</keyword>
<sequence length="337" mass="37975">MARKITMQDIANELNISKNSVSQALSGKPGVSEITRDKIQQKANELGYYYSKGKPSTSPIHTSGNIALIASDFVFSLSFFGEIYLTIEQELNKRGMNLLIQSINEQQKNNFYTAPFIEQGDVDGLLILSHISTDYINHLLTFNLPTVLIDHHDPFNMTDSVLINNRFAAHNAVHHLIELGHKRIGFLGDVDRSPSYQERFEGYLLALKHGHISPTTDWLLTNVDEASEAISKSVDTLNEQPTAWFCINDGFGFLLLTHLQTKQKRIPEDVSICSFDNGQLSRMANPKMTTMDINLKNYAKKAVDQLFWRIAHPDEPFQEVLLHSELLVRASTGKASQ</sequence>
<dbReference type="GO" id="GO:0003700">
    <property type="term" value="F:DNA-binding transcription factor activity"/>
    <property type="evidence" value="ECO:0007669"/>
    <property type="project" value="TreeGrafter"/>
</dbReference>
<dbReference type="InterPro" id="IPR000843">
    <property type="entry name" value="HTH_LacI"/>
</dbReference>
<evidence type="ECO:0000256" key="3">
    <source>
        <dbReference type="ARBA" id="ARBA00023125"/>
    </source>
</evidence>
<dbReference type="Proteomes" id="UP000318521">
    <property type="component" value="Unassembled WGS sequence"/>
</dbReference>
<evidence type="ECO:0000256" key="1">
    <source>
        <dbReference type="ARBA" id="ARBA00022491"/>
    </source>
</evidence>
<keyword evidence="7" id="KW-1185">Reference proteome</keyword>
<name>A0A553ZUI0_9BACI</name>
<dbReference type="PANTHER" id="PTHR30146:SF148">
    <property type="entry name" value="HTH-TYPE TRANSCRIPTIONAL REPRESSOR PURR-RELATED"/>
    <property type="match status" value="1"/>
</dbReference>
<protein>
    <submittedName>
        <fullName evidence="6">LacI family transcriptional regulator</fullName>
    </submittedName>
</protein>
<dbReference type="SUPFAM" id="SSF47413">
    <property type="entry name" value="lambda repressor-like DNA-binding domains"/>
    <property type="match status" value="1"/>
</dbReference>
<dbReference type="OrthoDB" id="2026446at2"/>
<dbReference type="InterPro" id="IPR028082">
    <property type="entry name" value="Peripla_BP_I"/>
</dbReference>
<dbReference type="InterPro" id="IPR046335">
    <property type="entry name" value="LacI/GalR-like_sensor"/>
</dbReference>
<dbReference type="SUPFAM" id="SSF53822">
    <property type="entry name" value="Periplasmic binding protein-like I"/>
    <property type="match status" value="1"/>
</dbReference>
<evidence type="ECO:0000256" key="2">
    <source>
        <dbReference type="ARBA" id="ARBA00023015"/>
    </source>
</evidence>
<dbReference type="PROSITE" id="PS50932">
    <property type="entry name" value="HTH_LACI_2"/>
    <property type="match status" value="1"/>
</dbReference>